<gene>
    <name evidence="3" type="ORF">ENSA7_31970</name>
</gene>
<dbReference type="InterPro" id="IPR006860">
    <property type="entry name" value="FecR"/>
</dbReference>
<evidence type="ECO:0000259" key="2">
    <source>
        <dbReference type="Pfam" id="PF04773"/>
    </source>
</evidence>
<sequence>MDRWDRSVVRPFLREAGIRGACHHAKGDHPGCGEGGGDPGCLQPFGRAAELESGITEPEGETNAGLAEAELAASGSSPRRGRPGLAWGVAALACAAVVLLSISQVRMNDRLAALDERQRGKAKAEAAEPADQGPPLLEPGSFAALEHGTRVEPSKDAVAKLVRSDSKGAEIALSAGSISLHVKRVEGAQWIVHAGRYDVVAIAGARYRVTHTDAVPEVEVFQGKVRVTGGLLGAEGVEVSSAAHTLAAKMANTEQELAPPDMPSAPTDTVVGADGADPQTYVDPLAYDEMFGRALALRATKPDEAQVLFRRLVDLGRDDWVTERAFEQLRTMVGPDEREALRLEYVERFTDGMFAEPFGAIGCQALDDDEADSCWEAFAERFPNSLYGP</sequence>
<feature type="transmembrane region" description="Helical" evidence="1">
    <location>
        <begin position="84"/>
        <end position="102"/>
    </location>
</feature>
<dbReference type="Proteomes" id="UP000238823">
    <property type="component" value="Unassembled WGS sequence"/>
</dbReference>
<keyword evidence="1" id="KW-0812">Transmembrane</keyword>
<evidence type="ECO:0000313" key="4">
    <source>
        <dbReference type="Proteomes" id="UP000238823"/>
    </source>
</evidence>
<dbReference type="Gene3D" id="2.60.120.1440">
    <property type="match status" value="1"/>
</dbReference>
<keyword evidence="1" id="KW-0472">Membrane</keyword>
<keyword evidence="1" id="KW-1133">Transmembrane helix</keyword>
<evidence type="ECO:0000256" key="1">
    <source>
        <dbReference type="SAM" id="Phobius"/>
    </source>
</evidence>
<feature type="domain" description="FecR protein" evidence="2">
    <location>
        <begin position="139"/>
        <end position="226"/>
    </location>
</feature>
<name>A0A2S9YPQ5_9BACT</name>
<protein>
    <recommendedName>
        <fullName evidence="2">FecR protein domain-containing protein</fullName>
    </recommendedName>
</protein>
<dbReference type="EMBL" id="PVNL01000059">
    <property type="protein sequence ID" value="PRQ07058.1"/>
    <property type="molecule type" value="Genomic_DNA"/>
</dbReference>
<accession>A0A2S9YPQ5</accession>
<reference evidence="3 4" key="1">
    <citation type="submission" date="2018-03" db="EMBL/GenBank/DDBJ databases">
        <title>Draft Genome Sequences of the Obligatory Marine Myxobacteria Enhygromyxa salina SWB007.</title>
        <authorList>
            <person name="Poehlein A."/>
            <person name="Moghaddam J.A."/>
            <person name="Harms H."/>
            <person name="Alanjari M."/>
            <person name="Koenig G.M."/>
            <person name="Daniel R."/>
            <person name="Schaeberle T.F."/>
        </authorList>
    </citation>
    <scope>NUCLEOTIDE SEQUENCE [LARGE SCALE GENOMIC DNA]</scope>
    <source>
        <strain evidence="3 4">SWB007</strain>
    </source>
</reference>
<proteinExistence type="predicted"/>
<evidence type="ECO:0000313" key="3">
    <source>
        <dbReference type="EMBL" id="PRQ07058.1"/>
    </source>
</evidence>
<dbReference type="Pfam" id="PF04773">
    <property type="entry name" value="FecR"/>
    <property type="match status" value="1"/>
</dbReference>
<dbReference type="AlphaFoldDB" id="A0A2S9YPQ5"/>
<organism evidence="3 4">
    <name type="scientific">Enhygromyxa salina</name>
    <dbReference type="NCBI Taxonomy" id="215803"/>
    <lineage>
        <taxon>Bacteria</taxon>
        <taxon>Pseudomonadati</taxon>
        <taxon>Myxococcota</taxon>
        <taxon>Polyangia</taxon>
        <taxon>Nannocystales</taxon>
        <taxon>Nannocystaceae</taxon>
        <taxon>Enhygromyxa</taxon>
    </lineage>
</organism>
<comment type="caution">
    <text evidence="3">The sequence shown here is derived from an EMBL/GenBank/DDBJ whole genome shotgun (WGS) entry which is preliminary data.</text>
</comment>